<reference evidence="1" key="1">
    <citation type="submission" date="2020-11" db="EMBL/GenBank/DDBJ databases">
        <authorList>
            <consortium name="DOE Joint Genome Institute"/>
            <person name="Ahrendt S."/>
            <person name="Riley R."/>
            <person name="Andreopoulos W."/>
            <person name="Labutti K."/>
            <person name="Pangilinan J."/>
            <person name="Ruiz-Duenas F.J."/>
            <person name="Barrasa J.M."/>
            <person name="Sanchez-Garcia M."/>
            <person name="Camarero S."/>
            <person name="Miyauchi S."/>
            <person name="Serrano A."/>
            <person name="Linde D."/>
            <person name="Babiker R."/>
            <person name="Drula E."/>
            <person name="Ayuso-Fernandez I."/>
            <person name="Pacheco R."/>
            <person name="Padilla G."/>
            <person name="Ferreira P."/>
            <person name="Barriuso J."/>
            <person name="Kellner H."/>
            <person name="Castanera R."/>
            <person name="Alfaro M."/>
            <person name="Ramirez L."/>
            <person name="Pisabarro A.G."/>
            <person name="Kuo A."/>
            <person name="Tritt A."/>
            <person name="Lipzen A."/>
            <person name="He G."/>
            <person name="Yan M."/>
            <person name="Ng V."/>
            <person name="Cullen D."/>
            <person name="Martin F."/>
            <person name="Rosso M.-N."/>
            <person name="Henrissat B."/>
            <person name="Hibbett D."/>
            <person name="Martinez A.T."/>
            <person name="Grigoriev I.V."/>
        </authorList>
    </citation>
    <scope>NUCLEOTIDE SEQUENCE</scope>
    <source>
        <strain evidence="1">AH 40177</strain>
    </source>
</reference>
<name>A0A9P5U0C1_9AGAR</name>
<gene>
    <name evidence="1" type="ORF">BDP27DRAFT_1369808</name>
</gene>
<dbReference type="EMBL" id="JADNRY010000208">
    <property type="protein sequence ID" value="KAF9061262.1"/>
    <property type="molecule type" value="Genomic_DNA"/>
</dbReference>
<protein>
    <submittedName>
        <fullName evidence="1">Uncharacterized protein</fullName>
    </submittedName>
</protein>
<accession>A0A9P5U0C1</accession>
<sequence length="177" mass="19162">MSWSNEVTVIIDNFPPKTMNIPDSPMITFKSLSTPWLSALQNFNPSTYLGLFSGQQAMIWYNESVAYANGTTGMNGLEGNSLTMNYIGAAIAMFGLTPGKGLITSAELDPIQSLPSFSFPLLTYSYQFGSPPLNGLSFTAPMGLGWDYALIKITNSSDLSGQKILKQMHRKLTGIGA</sequence>
<evidence type="ECO:0000313" key="2">
    <source>
        <dbReference type="Proteomes" id="UP000772434"/>
    </source>
</evidence>
<dbReference type="Proteomes" id="UP000772434">
    <property type="component" value="Unassembled WGS sequence"/>
</dbReference>
<dbReference type="AlphaFoldDB" id="A0A9P5U0C1"/>
<evidence type="ECO:0000313" key="1">
    <source>
        <dbReference type="EMBL" id="KAF9061262.1"/>
    </source>
</evidence>
<proteinExistence type="predicted"/>
<keyword evidence="2" id="KW-1185">Reference proteome</keyword>
<organism evidence="1 2">
    <name type="scientific">Rhodocollybia butyracea</name>
    <dbReference type="NCBI Taxonomy" id="206335"/>
    <lineage>
        <taxon>Eukaryota</taxon>
        <taxon>Fungi</taxon>
        <taxon>Dikarya</taxon>
        <taxon>Basidiomycota</taxon>
        <taxon>Agaricomycotina</taxon>
        <taxon>Agaricomycetes</taxon>
        <taxon>Agaricomycetidae</taxon>
        <taxon>Agaricales</taxon>
        <taxon>Marasmiineae</taxon>
        <taxon>Omphalotaceae</taxon>
        <taxon>Rhodocollybia</taxon>
    </lineage>
</organism>
<comment type="caution">
    <text evidence="1">The sequence shown here is derived from an EMBL/GenBank/DDBJ whole genome shotgun (WGS) entry which is preliminary data.</text>
</comment>